<evidence type="ECO:0000313" key="1">
    <source>
        <dbReference type="EMBL" id="KAJ2809427.1"/>
    </source>
</evidence>
<accession>A0ACC1LIG7</accession>
<dbReference type="EMBL" id="JANBUP010000991">
    <property type="protein sequence ID" value="KAJ2809427.1"/>
    <property type="molecule type" value="Genomic_DNA"/>
</dbReference>
<evidence type="ECO:0000313" key="2">
    <source>
        <dbReference type="Proteomes" id="UP001140096"/>
    </source>
</evidence>
<gene>
    <name evidence="1" type="ORF">H4S07_003215</name>
</gene>
<feature type="non-terminal residue" evidence="1">
    <location>
        <position position="570"/>
    </location>
</feature>
<name>A0ACC1LIG7_9FUNG</name>
<protein>
    <submittedName>
        <fullName evidence="1">Uncharacterized protein</fullName>
    </submittedName>
</protein>
<reference evidence="1" key="1">
    <citation type="submission" date="2022-07" db="EMBL/GenBank/DDBJ databases">
        <title>Phylogenomic reconstructions and comparative analyses of Kickxellomycotina fungi.</title>
        <authorList>
            <person name="Reynolds N.K."/>
            <person name="Stajich J.E."/>
            <person name="Barry K."/>
            <person name="Grigoriev I.V."/>
            <person name="Crous P."/>
            <person name="Smith M.E."/>
        </authorList>
    </citation>
    <scope>NUCLEOTIDE SEQUENCE</scope>
    <source>
        <strain evidence="1">CBS 102833</strain>
    </source>
</reference>
<dbReference type="Proteomes" id="UP001140096">
    <property type="component" value="Unassembled WGS sequence"/>
</dbReference>
<proteinExistence type="predicted"/>
<sequence length="570" mass="62941">MFETYSRFLDLAIAQRSPMRLHLVLKRMLNEHIRLGKPTGVSFELLDRCALEILTWTLEKGNAGGQSLVSALSAVDCLDEISWRVRHRHCKTTALWTLASAVAYDLRGDGANCTKTLADLTLKPHDVPLVLRVLKSPIISMSFLGDVYSRVDCDLGIDFTFATAFYISAMANHRRPGIPETISASLLSHSNSVFKLFERDDAVESADVASSVLALAHLHISRADGPSAELALERFDRLTAHARWPMGALAAAIRKLLALGQSDCANRLLEASAAKSYPEFRRVIGEQSVLDDSDFKLAMLEDELAIALDTHRSAAVSVNVANLPAPGLPRAVFFVPKLKVNFGDCGVADGIERYYTIVDQLLKSHYPISLLARRLIAEAGSWSYRLQSPAPVLRLTLSLIQATRNSSEGGVQAPELLLEYTRLLRNTAMIRLTDRFSSAKLESSLYTCPSLLTPTDSIKQVAIYEDPLVKFEHTRRVILTEYLRHGLEPPSEALALFHSHLAANHHPAANSLALRILPKFLPSLVGQRHSGGLVAQAYYENLLLSCQRQPRRLLQLFVHLMGHHGVASAP</sequence>
<organism evidence="1 2">
    <name type="scientific">Coemansia furcata</name>
    <dbReference type="NCBI Taxonomy" id="417177"/>
    <lineage>
        <taxon>Eukaryota</taxon>
        <taxon>Fungi</taxon>
        <taxon>Fungi incertae sedis</taxon>
        <taxon>Zoopagomycota</taxon>
        <taxon>Kickxellomycotina</taxon>
        <taxon>Kickxellomycetes</taxon>
        <taxon>Kickxellales</taxon>
        <taxon>Kickxellaceae</taxon>
        <taxon>Coemansia</taxon>
    </lineage>
</organism>
<comment type="caution">
    <text evidence="1">The sequence shown here is derived from an EMBL/GenBank/DDBJ whole genome shotgun (WGS) entry which is preliminary data.</text>
</comment>
<keyword evidence="2" id="KW-1185">Reference proteome</keyword>